<evidence type="ECO:0000313" key="3">
    <source>
        <dbReference type="Proteomes" id="UP000265515"/>
    </source>
</evidence>
<name>A0A388L1S5_CHABU</name>
<dbReference type="STRING" id="69332.A0A388L1S5"/>
<sequence length="794" mass="85216">MAQAAQRNSSFANALSTGQVLQQHIENATASTRGVGGTTSMSVPYQMPPASQVISMKPPVPSGENAAEKVLPSCPTVYAFINDFKLLGNPRWAQDRHEDTQPLGGSHLPPPSVPSLVPLHVNQMNLDVQCHISTAFVTVEGEWELDFVVKGLRCDCVLAVPMSHHGTMTQIEIDMGEGRMYTTLVIPKDEAASYGAGGSVNAGLEEVGSYNPELFRLTVGQVFGGSKLSVRVSWFQPLLFANGFYNVHIPFIIPNAQLARARNKHVVGKIGCTINVGSGGPVVTGAFNHMMRERKRGEGRVELEWDSHSMHDWRNVDFVGSYQVWSQGILPALIVQDSQPGDLDGRGTFCLSLSPPDPRSVTLFMRSVVFLLDRSGSMYGRPVEDARHSLKLALDLLKPEDKFSVIAFDHEQMAFSPALESAHPAKVQMAKDWIDSTCQARGGTDILAPLRQAIAMLDSAVGGVPYVFLITDGAVSDEREICKEMHSVASARGGSAPRISTFGIGHYCNYFFLRMLAVIGRGIADAAFTQDKVKEQMERLLLAASTPLLTNLQLSIPDLPHGCEIYPFPVPDLFCGNPLVISGKFHGTFPPFVEVVGSNPDGSQWSSKVTSNRVPQIPLNRVFVKQQMDLLTARAWLHDDSKLRAQVVDISVKEGVPCEHTVMVGFETTPEKHQELKADLKAGKQANPKKYAVTKYAAIAVVAGLAIGFGSVMLTMNNAPVLDGLSALGDVGTGFGGDGVGCCDFGGCDGCVDCGECGVSGGCDGCGDCGDILDPIGQCCTSFGDCLDLLSALG</sequence>
<dbReference type="PANTHER" id="PTHR46503:SF1">
    <property type="entry name" value="INTER-ALPHA-TRYPSIN INHIBITOR HEAVY CHAIN-LIKE PROTEIN"/>
    <property type="match status" value="1"/>
</dbReference>
<dbReference type="Proteomes" id="UP000265515">
    <property type="component" value="Unassembled WGS sequence"/>
</dbReference>
<dbReference type="AlphaFoldDB" id="A0A388L1S5"/>
<proteinExistence type="predicted"/>
<evidence type="ECO:0000313" key="2">
    <source>
        <dbReference type="EMBL" id="GBG76153.1"/>
    </source>
</evidence>
<dbReference type="Gramene" id="GBG76153">
    <property type="protein sequence ID" value="GBG76153"/>
    <property type="gene ID" value="CBR_g21902"/>
</dbReference>
<dbReference type="Gene3D" id="3.40.50.410">
    <property type="entry name" value="von Willebrand factor, type A domain"/>
    <property type="match status" value="1"/>
</dbReference>
<organism evidence="2 3">
    <name type="scientific">Chara braunii</name>
    <name type="common">Braun's stonewort</name>
    <dbReference type="NCBI Taxonomy" id="69332"/>
    <lineage>
        <taxon>Eukaryota</taxon>
        <taxon>Viridiplantae</taxon>
        <taxon>Streptophyta</taxon>
        <taxon>Charophyceae</taxon>
        <taxon>Charales</taxon>
        <taxon>Characeae</taxon>
        <taxon>Chara</taxon>
    </lineage>
</organism>
<dbReference type="OrthoDB" id="1729737at2759"/>
<dbReference type="InterPro" id="IPR036465">
    <property type="entry name" value="vWFA_dom_sf"/>
</dbReference>
<dbReference type="PANTHER" id="PTHR46503">
    <property type="entry name" value="INTER-ALPHA-TRYPSIN INHIBITOR HEAVY CHAIN-LIKE PROTEIN"/>
    <property type="match status" value="1"/>
</dbReference>
<gene>
    <name evidence="2" type="ORF">CBR_g21902</name>
</gene>
<feature type="domain" description="VWFA" evidence="1">
    <location>
        <begin position="367"/>
        <end position="552"/>
    </location>
</feature>
<dbReference type="PROSITE" id="PS50234">
    <property type="entry name" value="VWFA"/>
    <property type="match status" value="1"/>
</dbReference>
<reference evidence="2 3" key="1">
    <citation type="journal article" date="2018" name="Cell">
        <title>The Chara Genome: Secondary Complexity and Implications for Plant Terrestrialization.</title>
        <authorList>
            <person name="Nishiyama T."/>
            <person name="Sakayama H."/>
            <person name="Vries J.D."/>
            <person name="Buschmann H."/>
            <person name="Saint-Marcoux D."/>
            <person name="Ullrich K.K."/>
            <person name="Haas F.B."/>
            <person name="Vanderstraeten L."/>
            <person name="Becker D."/>
            <person name="Lang D."/>
            <person name="Vosolsobe S."/>
            <person name="Rombauts S."/>
            <person name="Wilhelmsson P.K.I."/>
            <person name="Janitza P."/>
            <person name="Kern R."/>
            <person name="Heyl A."/>
            <person name="Rumpler F."/>
            <person name="Villalobos L.I.A.C."/>
            <person name="Clay J.M."/>
            <person name="Skokan R."/>
            <person name="Toyoda A."/>
            <person name="Suzuki Y."/>
            <person name="Kagoshima H."/>
            <person name="Schijlen E."/>
            <person name="Tajeshwar N."/>
            <person name="Catarino B."/>
            <person name="Hetherington A.J."/>
            <person name="Saltykova A."/>
            <person name="Bonnot C."/>
            <person name="Breuninger H."/>
            <person name="Symeonidi A."/>
            <person name="Radhakrishnan G.V."/>
            <person name="Van Nieuwerburgh F."/>
            <person name="Deforce D."/>
            <person name="Chang C."/>
            <person name="Karol K.G."/>
            <person name="Hedrich R."/>
            <person name="Ulvskov P."/>
            <person name="Glockner G."/>
            <person name="Delwiche C.F."/>
            <person name="Petrasek J."/>
            <person name="Van de Peer Y."/>
            <person name="Friml J."/>
            <person name="Beilby M."/>
            <person name="Dolan L."/>
            <person name="Kohara Y."/>
            <person name="Sugano S."/>
            <person name="Fujiyama A."/>
            <person name="Delaux P.-M."/>
            <person name="Quint M."/>
            <person name="TheiBen G."/>
            <person name="Hagemann M."/>
            <person name="Harholt J."/>
            <person name="Dunand C."/>
            <person name="Zachgo S."/>
            <person name="Langdale J."/>
            <person name="Maumus F."/>
            <person name="Straeten D.V.D."/>
            <person name="Gould S.B."/>
            <person name="Rensing S.A."/>
        </authorList>
    </citation>
    <scope>NUCLEOTIDE SEQUENCE [LARGE SCALE GENOMIC DNA]</scope>
    <source>
        <strain evidence="2 3">S276</strain>
    </source>
</reference>
<protein>
    <recommendedName>
        <fullName evidence="1">VWFA domain-containing protein</fullName>
    </recommendedName>
</protein>
<dbReference type="InterPro" id="IPR002035">
    <property type="entry name" value="VWF_A"/>
</dbReference>
<dbReference type="SMART" id="SM00327">
    <property type="entry name" value="VWA"/>
    <property type="match status" value="1"/>
</dbReference>
<dbReference type="SUPFAM" id="SSF53300">
    <property type="entry name" value="vWA-like"/>
    <property type="match status" value="1"/>
</dbReference>
<dbReference type="Pfam" id="PF13768">
    <property type="entry name" value="VWA_3"/>
    <property type="match status" value="1"/>
</dbReference>
<dbReference type="OMA" id="KNAMYTA"/>
<dbReference type="EMBL" id="BFEA01000238">
    <property type="protein sequence ID" value="GBG76153.1"/>
    <property type="molecule type" value="Genomic_DNA"/>
</dbReference>
<keyword evidence="3" id="KW-1185">Reference proteome</keyword>
<accession>A0A388L1S5</accession>
<evidence type="ECO:0000259" key="1">
    <source>
        <dbReference type="PROSITE" id="PS50234"/>
    </source>
</evidence>
<comment type="caution">
    <text evidence="2">The sequence shown here is derived from an EMBL/GenBank/DDBJ whole genome shotgun (WGS) entry which is preliminary data.</text>
</comment>